<feature type="domain" description="DM10" evidence="13">
    <location>
        <begin position="350"/>
        <end position="490"/>
    </location>
</feature>
<feature type="domain" description="DM10" evidence="13">
    <location>
        <begin position="199"/>
        <end position="306"/>
    </location>
</feature>
<accession>A0A444UFA8</accession>
<keyword evidence="7" id="KW-1133">Transmembrane helix</keyword>
<gene>
    <name evidence="14" type="ORF">EOD39_5162</name>
</gene>
<dbReference type="FunFam" id="2.30.29.170:FF:000002">
    <property type="entry name" value="EF-hand domain (C-terminal) containing 1"/>
    <property type="match status" value="1"/>
</dbReference>
<comment type="caution">
    <text evidence="14">The sequence shown here is derived from an EMBL/GenBank/DDBJ whole genome shotgun (WGS) entry which is preliminary data.</text>
</comment>
<dbReference type="SMART" id="SM00676">
    <property type="entry name" value="DM10"/>
    <property type="match status" value="3"/>
</dbReference>
<evidence type="ECO:0000313" key="14">
    <source>
        <dbReference type="EMBL" id="RXM33852.1"/>
    </source>
</evidence>
<evidence type="ECO:0000256" key="10">
    <source>
        <dbReference type="ARBA" id="ARBA00023273"/>
    </source>
</evidence>
<dbReference type="GO" id="GO:0005874">
    <property type="term" value="C:microtubule"/>
    <property type="evidence" value="ECO:0007669"/>
    <property type="project" value="TreeGrafter"/>
</dbReference>
<dbReference type="Gene3D" id="2.30.29.170">
    <property type="match status" value="3"/>
</dbReference>
<evidence type="ECO:0000256" key="7">
    <source>
        <dbReference type="ARBA" id="ARBA00022989"/>
    </source>
</evidence>
<organism evidence="14 15">
    <name type="scientific">Acipenser ruthenus</name>
    <name type="common">Sterlet sturgeon</name>
    <dbReference type="NCBI Taxonomy" id="7906"/>
    <lineage>
        <taxon>Eukaryota</taxon>
        <taxon>Metazoa</taxon>
        <taxon>Chordata</taxon>
        <taxon>Craniata</taxon>
        <taxon>Vertebrata</taxon>
        <taxon>Euteleostomi</taxon>
        <taxon>Actinopterygii</taxon>
        <taxon>Chondrostei</taxon>
        <taxon>Acipenseriformes</taxon>
        <taxon>Acipenseridae</taxon>
        <taxon>Acipenser</taxon>
    </lineage>
</organism>
<evidence type="ECO:0000256" key="1">
    <source>
        <dbReference type="ARBA" id="ARBA00004374"/>
    </source>
</evidence>
<dbReference type="FunFam" id="2.30.29.170:FF:000003">
    <property type="entry name" value="EF-hand domain (C-terminal) containing 1"/>
    <property type="match status" value="1"/>
</dbReference>
<dbReference type="GO" id="GO:0010975">
    <property type="term" value="P:regulation of neuron projection development"/>
    <property type="evidence" value="ECO:0007669"/>
    <property type="project" value="TreeGrafter"/>
</dbReference>
<evidence type="ECO:0000256" key="8">
    <source>
        <dbReference type="ARBA" id="ARBA00023136"/>
    </source>
</evidence>
<dbReference type="FunFam" id="2.30.29.170:FF:000001">
    <property type="entry name" value="EF-hand domain containing 1"/>
    <property type="match status" value="1"/>
</dbReference>
<proteinExistence type="inferred from homology"/>
<dbReference type="PANTHER" id="PTHR12086:SF11">
    <property type="entry name" value="EF-HAND DOMAIN-CONTAINING FAMILY MEMBER C2"/>
    <property type="match status" value="1"/>
</dbReference>
<feature type="domain" description="DM10" evidence="13">
    <location>
        <begin position="552"/>
        <end position="659"/>
    </location>
</feature>
<evidence type="ECO:0000256" key="11">
    <source>
        <dbReference type="ARBA" id="ARBA00035003"/>
    </source>
</evidence>
<protein>
    <recommendedName>
        <fullName evidence="12">EF-hand domain-containing family member C2</fullName>
    </recommendedName>
</protein>
<keyword evidence="4" id="KW-0963">Cytoplasm</keyword>
<dbReference type="GO" id="GO:0005741">
    <property type="term" value="C:mitochondrial outer membrane"/>
    <property type="evidence" value="ECO:0007669"/>
    <property type="project" value="UniProtKB-SubCell"/>
</dbReference>
<dbReference type="Proteomes" id="UP000289886">
    <property type="component" value="Unassembled WGS sequence"/>
</dbReference>
<comment type="function">
    <text evidence="11">Microtubule inner protein (MIP) part of the dynein-decorated doublet microtubules (DMTs) in cilia axoneme, which is required for motile cilia beating.</text>
</comment>
<evidence type="ECO:0000256" key="3">
    <source>
        <dbReference type="ARBA" id="ARBA00009160"/>
    </source>
</evidence>
<evidence type="ECO:0000256" key="12">
    <source>
        <dbReference type="ARBA" id="ARBA00039880"/>
    </source>
</evidence>
<comment type="subcellular location">
    <subcellularLocation>
        <location evidence="2">Cytoplasm</location>
        <location evidence="2">Cytoskeleton</location>
        <location evidence="2">Cilium axoneme</location>
    </subcellularLocation>
    <subcellularLocation>
        <location evidence="1">Mitochondrion outer membrane</location>
        <topology evidence="1">Multi-pass membrane protein</topology>
    </subcellularLocation>
</comment>
<dbReference type="Pfam" id="PF06565">
    <property type="entry name" value="DM10_dom"/>
    <property type="match status" value="3"/>
</dbReference>
<reference evidence="14 15" key="1">
    <citation type="submission" date="2019-01" db="EMBL/GenBank/DDBJ databases">
        <title>Draft Genome and Complete Hox-Cluster Characterization of the Sterlet Sturgeon (Acipenser ruthenus).</title>
        <authorList>
            <person name="Wei Q."/>
        </authorList>
    </citation>
    <scope>NUCLEOTIDE SEQUENCE [LARGE SCALE GENOMIC DNA]</scope>
    <source>
        <strain evidence="14">WHYD16114868_AA</strain>
        <tissue evidence="14">Blood</tissue>
    </source>
</reference>
<name>A0A444UFA8_ACIRT</name>
<keyword evidence="10" id="KW-0966">Cell projection</keyword>
<keyword evidence="5" id="KW-0812">Transmembrane</keyword>
<keyword evidence="15" id="KW-1185">Reference proteome</keyword>
<keyword evidence="9" id="KW-0206">Cytoskeleton</keyword>
<dbReference type="Pfam" id="PF04930">
    <property type="entry name" value="FUN14"/>
    <property type="match status" value="1"/>
</dbReference>
<dbReference type="Gene3D" id="1.10.238.10">
    <property type="entry name" value="EF-hand"/>
    <property type="match status" value="1"/>
</dbReference>
<evidence type="ECO:0000256" key="5">
    <source>
        <dbReference type="ARBA" id="ARBA00022692"/>
    </source>
</evidence>
<dbReference type="PANTHER" id="PTHR12086">
    <property type="entry name" value="EF-HAND DOMAIN C-TERMINAL CONTAINING PROTEIN"/>
    <property type="match status" value="1"/>
</dbReference>
<dbReference type="GO" id="GO:0005930">
    <property type="term" value="C:axoneme"/>
    <property type="evidence" value="ECO:0007669"/>
    <property type="project" value="UniProtKB-SubCell"/>
</dbReference>
<dbReference type="FunFam" id="1.10.238.10:FF:000375">
    <property type="entry name" value="EF-hand domain-containing family member C2"/>
    <property type="match status" value="1"/>
</dbReference>
<dbReference type="AlphaFoldDB" id="A0A444UFA8"/>
<dbReference type="InterPro" id="IPR011992">
    <property type="entry name" value="EF-hand-dom_pair"/>
</dbReference>
<evidence type="ECO:0000256" key="9">
    <source>
        <dbReference type="ARBA" id="ARBA00023212"/>
    </source>
</evidence>
<evidence type="ECO:0000259" key="13">
    <source>
        <dbReference type="PROSITE" id="PS51336"/>
    </source>
</evidence>
<dbReference type="PROSITE" id="PS51336">
    <property type="entry name" value="DM10"/>
    <property type="match status" value="3"/>
</dbReference>
<evidence type="ECO:0000256" key="6">
    <source>
        <dbReference type="ARBA" id="ARBA00022737"/>
    </source>
</evidence>
<evidence type="ECO:0000256" key="4">
    <source>
        <dbReference type="ARBA" id="ARBA00022490"/>
    </source>
</evidence>
<dbReference type="EMBL" id="SCEB01214680">
    <property type="protein sequence ID" value="RXM33852.1"/>
    <property type="molecule type" value="Genomic_DNA"/>
</dbReference>
<keyword evidence="8" id="KW-0472">Membrane</keyword>
<evidence type="ECO:0000256" key="2">
    <source>
        <dbReference type="ARBA" id="ARBA00004430"/>
    </source>
</evidence>
<keyword evidence="6" id="KW-0677">Repeat</keyword>
<comment type="similarity">
    <text evidence="3">Belongs to the FUN14 family.</text>
</comment>
<dbReference type="InterPro" id="IPR007014">
    <property type="entry name" value="FUN14"/>
</dbReference>
<dbReference type="SUPFAM" id="SSF47473">
    <property type="entry name" value="EF-hand"/>
    <property type="match status" value="1"/>
</dbReference>
<dbReference type="InterPro" id="IPR040193">
    <property type="entry name" value="EFHC1/EFHC2/EFHB"/>
</dbReference>
<dbReference type="InterPro" id="IPR006602">
    <property type="entry name" value="DM10_dom"/>
</dbReference>
<sequence length="873" mass="100660">MAERREDQDSDEDCYEVVDLTDYARRHQWWSRVFGQNSGPIAEKYSVTTQIMMGGITGWIVADIILFFTRCAGYLFQRVGKIAATAIGGGFILLQFANHSGYVQVDWKKVEKDVNKAKKHLKKKANKAAPEISNVIEELGKEKFNKSQHFDYSNGIPKMVGEEKPGIGGELLLGQKMRPKYTVFPRGEGSDAPSWVAFDKQVLCFDAYFQESVHEKREEQFRIRRCKIYFYLEDDTIQVVEPEIKNSGIPQGTFIRRHRIPLPPPYDDECYTLEHFNIDQEMVFYSRTFTITDCDAFTRNFLRKLGVRLNSPSATPKDPYSTVRNQMQESMKPLRPFERLDKLKQFLDHDRHVLRFFCFWDDSDAMFGDPRELTLHYFLADDTIEIREVVQANSGRDAAPMFLQRNKLPKHAPAPKHQPGEIADRTVLNVFGPMGQGGRYIVDSHKTGAVHQEFYKDCDLAIGSVINVWGRKVIICDCDGFTKEYYRTKYGVEDFTPVRHRASPRPRLEKKVPPYNGFGSEEDSLCSCQGLMPKPPQKDFRKMMEKDRHGLDSNVLRFVAKMITDSPVDSERKFIISYFLCDDTIAVFEPPQRNSGVIGGKFLERGRIKKPEQELFKSELSQYFKTQDLFVGAKLSFNGYNFQLVDTDEYTFNYMEKHADEASPARFPMANISTIISKMKEICDTKLKEIKKCFVMNDPTSTGVIEYAPFRNLLTEVAEGQLSEHEIMTVGRHYSIREQHETDTDLLVSVAQEQLRKKTFESFLELADFFVHNDRKKSGFLPIQESRTLCKAFKLPVPDDLLREIMARFQNDQEELDYNAFLSAIDWKEHPLPYSQPGALIQTDSDWNGEATAPAVKNINYMILVEDVFGKQD</sequence>
<evidence type="ECO:0000313" key="15">
    <source>
        <dbReference type="Proteomes" id="UP000289886"/>
    </source>
</evidence>